<feature type="region of interest" description="Disordered" evidence="1">
    <location>
        <begin position="100"/>
        <end position="173"/>
    </location>
</feature>
<feature type="non-terminal residue" evidence="2">
    <location>
        <position position="1"/>
    </location>
</feature>
<organism evidence="2 3">
    <name type="scientific">Cirrhinus mrigala</name>
    <name type="common">Mrigala</name>
    <dbReference type="NCBI Taxonomy" id="683832"/>
    <lineage>
        <taxon>Eukaryota</taxon>
        <taxon>Metazoa</taxon>
        <taxon>Chordata</taxon>
        <taxon>Craniata</taxon>
        <taxon>Vertebrata</taxon>
        <taxon>Euteleostomi</taxon>
        <taxon>Actinopterygii</taxon>
        <taxon>Neopterygii</taxon>
        <taxon>Teleostei</taxon>
        <taxon>Ostariophysi</taxon>
        <taxon>Cypriniformes</taxon>
        <taxon>Cyprinidae</taxon>
        <taxon>Labeoninae</taxon>
        <taxon>Labeonini</taxon>
        <taxon>Cirrhinus</taxon>
    </lineage>
</organism>
<keyword evidence="3" id="KW-1185">Reference proteome</keyword>
<sequence>PLVEGSFNLMDDILESDRCSMNVETYESLAVIKSTLKARDWTASTMNIDQPLRRSCLSSFQNYQLHLKKKKETAQALKQKRLSEAARILPSKEANILAQQARKIKRPAKTSSAQASTSSAQQALLKKRRPPQPSSAQASTSSAQASTSSAQQALLKKRRPPRPSSAPVSTSSAPTQFFPLFYQSKASSNMLKRKGSEDQKQCSSKRKK</sequence>
<gene>
    <name evidence="2" type="ORF">M9458_055644</name>
</gene>
<dbReference type="Proteomes" id="UP001529510">
    <property type="component" value="Unassembled WGS sequence"/>
</dbReference>
<name>A0ABD0MGS8_CIRMR</name>
<evidence type="ECO:0000256" key="1">
    <source>
        <dbReference type="SAM" id="MobiDB-lite"/>
    </source>
</evidence>
<evidence type="ECO:0000313" key="3">
    <source>
        <dbReference type="Proteomes" id="UP001529510"/>
    </source>
</evidence>
<feature type="compositionally biased region" description="Low complexity" evidence="1">
    <location>
        <begin position="134"/>
        <end position="153"/>
    </location>
</feature>
<reference evidence="2 3" key="1">
    <citation type="submission" date="2024-05" db="EMBL/GenBank/DDBJ databases">
        <title>Genome sequencing and assembly of Indian major carp, Cirrhinus mrigala (Hamilton, 1822).</title>
        <authorList>
            <person name="Mohindra V."/>
            <person name="Chowdhury L.M."/>
            <person name="Lal K."/>
            <person name="Jena J.K."/>
        </authorList>
    </citation>
    <scope>NUCLEOTIDE SEQUENCE [LARGE SCALE GENOMIC DNA]</scope>
    <source>
        <strain evidence="2">CM1030</strain>
        <tissue evidence="2">Blood</tissue>
    </source>
</reference>
<feature type="region of interest" description="Disordered" evidence="1">
    <location>
        <begin position="188"/>
        <end position="208"/>
    </location>
</feature>
<dbReference type="EMBL" id="JAMKFB020000556">
    <property type="protein sequence ID" value="KAL0149029.1"/>
    <property type="molecule type" value="Genomic_DNA"/>
</dbReference>
<evidence type="ECO:0000313" key="2">
    <source>
        <dbReference type="EMBL" id="KAL0149029.1"/>
    </source>
</evidence>
<accession>A0ABD0MGS8</accession>
<proteinExistence type="predicted"/>
<protein>
    <submittedName>
        <fullName evidence="2">Uncharacterized protein</fullName>
    </submittedName>
</protein>
<dbReference type="AlphaFoldDB" id="A0ABD0MGS8"/>
<feature type="compositionally biased region" description="Low complexity" evidence="1">
    <location>
        <begin position="109"/>
        <end position="124"/>
    </location>
</feature>
<comment type="caution">
    <text evidence="2">The sequence shown here is derived from an EMBL/GenBank/DDBJ whole genome shotgun (WGS) entry which is preliminary data.</text>
</comment>